<dbReference type="InterPro" id="IPR027417">
    <property type="entry name" value="P-loop_NTPase"/>
</dbReference>
<dbReference type="InterPro" id="IPR005225">
    <property type="entry name" value="Small_GTP-bd"/>
</dbReference>
<comment type="caution">
    <text evidence="11">The sequence shown here is derived from an EMBL/GenBank/DDBJ whole genome shotgun (WGS) entry which is preliminary data.</text>
</comment>
<accession>A0AAD9JKU7</accession>
<evidence type="ECO:0000313" key="12">
    <source>
        <dbReference type="Proteomes" id="UP001208570"/>
    </source>
</evidence>
<dbReference type="GO" id="GO:0003924">
    <property type="term" value="F:GTPase activity"/>
    <property type="evidence" value="ECO:0007669"/>
    <property type="project" value="InterPro"/>
</dbReference>
<comment type="similarity">
    <text evidence="9">Belongs to the small GTPase superfamily. RasD family.</text>
</comment>
<evidence type="ECO:0000256" key="4">
    <source>
        <dbReference type="ARBA" id="ARBA00022741"/>
    </source>
</evidence>
<evidence type="ECO:0000256" key="2">
    <source>
        <dbReference type="ARBA" id="ARBA00022475"/>
    </source>
</evidence>
<dbReference type="PROSITE" id="PS51419">
    <property type="entry name" value="RAB"/>
    <property type="match status" value="1"/>
</dbReference>
<evidence type="ECO:0000256" key="6">
    <source>
        <dbReference type="ARBA" id="ARBA00023136"/>
    </source>
</evidence>
<feature type="compositionally biased region" description="Basic and acidic residues" evidence="10">
    <location>
        <begin position="200"/>
        <end position="209"/>
    </location>
</feature>
<comment type="subcellular location">
    <subcellularLocation>
        <location evidence="1">Cell membrane</location>
        <topology evidence="1">Lipid-anchor</topology>
    </subcellularLocation>
</comment>
<protein>
    <submittedName>
        <fullName evidence="11">Uncharacterized protein</fullName>
    </submittedName>
</protein>
<keyword evidence="7" id="KW-0449">Lipoprotein</keyword>
<dbReference type="Proteomes" id="UP001208570">
    <property type="component" value="Unassembled WGS sequence"/>
</dbReference>
<dbReference type="NCBIfam" id="TIGR00231">
    <property type="entry name" value="small_GTP"/>
    <property type="match status" value="1"/>
</dbReference>
<gene>
    <name evidence="11" type="ORF">LSH36_254g01001</name>
</gene>
<dbReference type="GO" id="GO:0005525">
    <property type="term" value="F:GTP binding"/>
    <property type="evidence" value="ECO:0007669"/>
    <property type="project" value="UniProtKB-KW"/>
</dbReference>
<keyword evidence="2" id="KW-1003">Cell membrane</keyword>
<dbReference type="SMART" id="SM00175">
    <property type="entry name" value="RAB"/>
    <property type="match status" value="1"/>
</dbReference>
<feature type="region of interest" description="Disordered" evidence="10">
    <location>
        <begin position="190"/>
        <end position="238"/>
    </location>
</feature>
<dbReference type="EMBL" id="JAODUP010000254">
    <property type="protein sequence ID" value="KAK2154904.1"/>
    <property type="molecule type" value="Genomic_DNA"/>
</dbReference>
<dbReference type="InterPro" id="IPR052236">
    <property type="entry name" value="Small_GTPase_RasD"/>
</dbReference>
<dbReference type="SMART" id="SM00174">
    <property type="entry name" value="RHO"/>
    <property type="match status" value="1"/>
</dbReference>
<dbReference type="PRINTS" id="PR00449">
    <property type="entry name" value="RASTRNSFRMNG"/>
</dbReference>
<dbReference type="SMART" id="SM00173">
    <property type="entry name" value="RAS"/>
    <property type="match status" value="1"/>
</dbReference>
<dbReference type="FunFam" id="3.40.50.300:FF:000475">
    <property type="entry name" value="GTP-binding protein Rhes"/>
    <property type="match status" value="1"/>
</dbReference>
<keyword evidence="4" id="KW-0547">Nucleotide-binding</keyword>
<name>A0AAD9JKU7_9ANNE</name>
<dbReference type="InterPro" id="IPR001806">
    <property type="entry name" value="Small_GTPase"/>
</dbReference>
<organism evidence="11 12">
    <name type="scientific">Paralvinella palmiformis</name>
    <dbReference type="NCBI Taxonomy" id="53620"/>
    <lineage>
        <taxon>Eukaryota</taxon>
        <taxon>Metazoa</taxon>
        <taxon>Spiralia</taxon>
        <taxon>Lophotrochozoa</taxon>
        <taxon>Annelida</taxon>
        <taxon>Polychaeta</taxon>
        <taxon>Sedentaria</taxon>
        <taxon>Canalipalpata</taxon>
        <taxon>Terebellida</taxon>
        <taxon>Terebelliformia</taxon>
        <taxon>Alvinellidae</taxon>
        <taxon>Paralvinella</taxon>
    </lineage>
</organism>
<evidence type="ECO:0000256" key="1">
    <source>
        <dbReference type="ARBA" id="ARBA00004193"/>
    </source>
</evidence>
<dbReference type="Pfam" id="PF00071">
    <property type="entry name" value="Ras"/>
    <property type="match status" value="1"/>
</dbReference>
<keyword evidence="3" id="KW-0488">Methylation</keyword>
<reference evidence="11" key="1">
    <citation type="journal article" date="2023" name="Mol. Biol. Evol.">
        <title>Third-Generation Sequencing Reveals the Adaptive Role of the Epigenome in Three Deep-Sea Polychaetes.</title>
        <authorList>
            <person name="Perez M."/>
            <person name="Aroh O."/>
            <person name="Sun Y."/>
            <person name="Lan Y."/>
            <person name="Juniper S.K."/>
            <person name="Young C.R."/>
            <person name="Angers B."/>
            <person name="Qian P.Y."/>
        </authorList>
    </citation>
    <scope>NUCLEOTIDE SEQUENCE</scope>
    <source>
        <strain evidence="11">P08H-3</strain>
    </source>
</reference>
<dbReference type="SUPFAM" id="SSF52540">
    <property type="entry name" value="P-loop containing nucleoside triphosphate hydrolases"/>
    <property type="match status" value="1"/>
</dbReference>
<evidence type="ECO:0000256" key="9">
    <source>
        <dbReference type="ARBA" id="ARBA00038061"/>
    </source>
</evidence>
<dbReference type="PANTHER" id="PTHR46149:SF7">
    <property type="entry name" value="GTP-BINDING PROTEIN DI-RAS2"/>
    <property type="match status" value="1"/>
</dbReference>
<feature type="compositionally biased region" description="Basic residues" evidence="10">
    <location>
        <begin position="210"/>
        <end position="225"/>
    </location>
</feature>
<dbReference type="AlphaFoldDB" id="A0AAD9JKU7"/>
<keyword evidence="6" id="KW-0472">Membrane</keyword>
<evidence type="ECO:0000313" key="11">
    <source>
        <dbReference type="EMBL" id="KAK2154904.1"/>
    </source>
</evidence>
<keyword evidence="8" id="KW-0636">Prenylation</keyword>
<dbReference type="PROSITE" id="PS51421">
    <property type="entry name" value="RAS"/>
    <property type="match status" value="1"/>
</dbReference>
<evidence type="ECO:0000256" key="5">
    <source>
        <dbReference type="ARBA" id="ARBA00023134"/>
    </source>
</evidence>
<evidence type="ECO:0000256" key="8">
    <source>
        <dbReference type="ARBA" id="ARBA00023289"/>
    </source>
</evidence>
<sequence length="238" mass="27166">MAEEEQRHRLVVLGAGHVGKTSIVTRFLKGTYSDSYKATVEDLHCKDYDINGTIVRVDILDTAGNLAFPAMRRLSITTAHGFLLVYSLTDLDSFRELTQIWEQIKEMRSNYDELPCVVVGNKSDDVHGRKVSAEEVDEWIRSQGLESAHIIVSAKDDRNVVAIFQKLLERANIPNIRKLEPILKRRLSVHQTNMNTQRQKLKDQEETRLGRSRSLIRRSSKPKVKHTGDPSRNDCVIC</sequence>
<proteinExistence type="inferred from homology"/>
<keyword evidence="5" id="KW-0342">GTP-binding</keyword>
<dbReference type="PANTHER" id="PTHR46149">
    <property type="entry name" value="MIP08469P"/>
    <property type="match status" value="1"/>
</dbReference>
<dbReference type="Gene3D" id="3.40.50.300">
    <property type="entry name" value="P-loop containing nucleotide triphosphate hydrolases"/>
    <property type="match status" value="1"/>
</dbReference>
<keyword evidence="12" id="KW-1185">Reference proteome</keyword>
<dbReference type="GO" id="GO:0005886">
    <property type="term" value="C:plasma membrane"/>
    <property type="evidence" value="ECO:0007669"/>
    <property type="project" value="UniProtKB-SubCell"/>
</dbReference>
<evidence type="ECO:0000256" key="3">
    <source>
        <dbReference type="ARBA" id="ARBA00022481"/>
    </source>
</evidence>
<dbReference type="SMART" id="SM00176">
    <property type="entry name" value="RAN"/>
    <property type="match status" value="1"/>
</dbReference>
<evidence type="ECO:0000256" key="10">
    <source>
        <dbReference type="SAM" id="MobiDB-lite"/>
    </source>
</evidence>
<evidence type="ECO:0000256" key="7">
    <source>
        <dbReference type="ARBA" id="ARBA00023288"/>
    </source>
</evidence>